<protein>
    <submittedName>
        <fullName evidence="3">Glutamyl-tRNA amidotransferase subunit</fullName>
    </submittedName>
</protein>
<comment type="caution">
    <text evidence="3">The sequence shown here is derived from an EMBL/GenBank/DDBJ whole genome shotgun (WGS) entry which is preliminary data.</text>
</comment>
<dbReference type="Proteomes" id="UP001243330">
    <property type="component" value="Unassembled WGS sequence"/>
</dbReference>
<reference evidence="3" key="1">
    <citation type="submission" date="2023-01" db="EMBL/GenBank/DDBJ databases">
        <title>Colletotrichum chrysophilum M932 genome sequence.</title>
        <authorList>
            <person name="Baroncelli R."/>
        </authorList>
    </citation>
    <scope>NUCLEOTIDE SEQUENCE</scope>
    <source>
        <strain evidence="3">M932</strain>
    </source>
</reference>
<dbReference type="SUPFAM" id="SSF75304">
    <property type="entry name" value="Amidase signature (AS) enzymes"/>
    <property type="match status" value="1"/>
</dbReference>
<sequence length="562" mass="60278">MRGIDDKSSCSIPQHRTKLLICRRLERTLNQKKRAHRSSVSLLFDMAPPATTLTFSTALSLQEKLVSGSLTSRQLVEACLQQIESHNGVLNALIRVCPDYVVLSRADELDKERREGHVRSRLHGIPVVVKDTFITHKDLGMPTTAGAHAFASMTALNNASVVEKLLHAGLIIIGKGNMTEFCGLKCLICPLMIPSAADGRRSNDTPVGWSAFGGQTKSPYRRDGLSENEQPIAGGSSSGSAVSIASGFCPLAIGTETSGSTVYPASLSGLYAMKPTPSLIPTDGVFKLSSSFDSIGLMARDPCDLVTLAEILVGTQTEGPLGDIPKFEVSDSWEGLSVGIADVLWGIHETGVNKWGHSHVRASWKDAVDRMRGAGARVVYPIELPAYDTVIHDKQTLHTIAYHEFSSQVKKFAGNFDPETGDIKTLEDVVAWNKDHADEALPPPHTTQTELEAALVAATAMTEAEHQAAVSEVRRLAGIDGLGRAMREAQVDVIVSASDSIAVGFAGAAGWPIATVPLGNLETNGQPFGLFVTAPEGREDLLFRFMGAFYATFPAIKKPAQL</sequence>
<keyword evidence="4" id="KW-1185">Reference proteome</keyword>
<dbReference type="PANTHER" id="PTHR42678:SF34">
    <property type="entry name" value="OS04G0183300 PROTEIN"/>
    <property type="match status" value="1"/>
</dbReference>
<evidence type="ECO:0000259" key="2">
    <source>
        <dbReference type="Pfam" id="PF01425"/>
    </source>
</evidence>
<dbReference type="InterPro" id="IPR023631">
    <property type="entry name" value="Amidase_dom"/>
</dbReference>
<evidence type="ECO:0000256" key="1">
    <source>
        <dbReference type="SAM" id="MobiDB-lite"/>
    </source>
</evidence>
<dbReference type="EMBL" id="JAQOWY010000418">
    <property type="protein sequence ID" value="KAK1842359.1"/>
    <property type="molecule type" value="Genomic_DNA"/>
</dbReference>
<name>A0AAD9ABA1_9PEZI</name>
<organism evidence="3 4">
    <name type="scientific">Colletotrichum chrysophilum</name>
    <dbReference type="NCBI Taxonomy" id="1836956"/>
    <lineage>
        <taxon>Eukaryota</taxon>
        <taxon>Fungi</taxon>
        <taxon>Dikarya</taxon>
        <taxon>Ascomycota</taxon>
        <taxon>Pezizomycotina</taxon>
        <taxon>Sordariomycetes</taxon>
        <taxon>Hypocreomycetidae</taxon>
        <taxon>Glomerellales</taxon>
        <taxon>Glomerellaceae</taxon>
        <taxon>Colletotrichum</taxon>
        <taxon>Colletotrichum gloeosporioides species complex</taxon>
    </lineage>
</organism>
<feature type="domain" description="Amidase" evidence="2">
    <location>
        <begin position="75"/>
        <end position="498"/>
    </location>
</feature>
<proteinExistence type="predicted"/>
<dbReference type="Gene3D" id="3.90.1300.10">
    <property type="entry name" value="Amidase signature (AS) domain"/>
    <property type="match status" value="1"/>
</dbReference>
<dbReference type="AlphaFoldDB" id="A0AAD9ABA1"/>
<feature type="region of interest" description="Disordered" evidence="1">
    <location>
        <begin position="200"/>
        <end position="238"/>
    </location>
</feature>
<dbReference type="InterPro" id="IPR036928">
    <property type="entry name" value="AS_sf"/>
</dbReference>
<dbReference type="PANTHER" id="PTHR42678">
    <property type="entry name" value="AMIDASE"/>
    <property type="match status" value="1"/>
</dbReference>
<evidence type="ECO:0000313" key="3">
    <source>
        <dbReference type="EMBL" id="KAK1842359.1"/>
    </source>
</evidence>
<dbReference type="Pfam" id="PF01425">
    <property type="entry name" value="Amidase"/>
    <property type="match status" value="1"/>
</dbReference>
<evidence type="ECO:0000313" key="4">
    <source>
        <dbReference type="Proteomes" id="UP001243330"/>
    </source>
</evidence>
<gene>
    <name evidence="3" type="ORF">CCHR01_15000</name>
</gene>
<accession>A0AAD9ABA1</accession>